<dbReference type="GO" id="GO:0008270">
    <property type="term" value="F:zinc ion binding"/>
    <property type="evidence" value="ECO:0007669"/>
    <property type="project" value="TreeGrafter"/>
</dbReference>
<keyword evidence="8" id="KW-1185">Reference proteome</keyword>
<dbReference type="InterPro" id="IPR000555">
    <property type="entry name" value="JAMM/MPN+_dom"/>
</dbReference>
<organism evidence="7 8">
    <name type="scientific">Caldinitratiruptor microaerophilus</name>
    <dbReference type="NCBI Taxonomy" id="671077"/>
    <lineage>
        <taxon>Bacteria</taxon>
        <taxon>Bacillati</taxon>
        <taxon>Bacillota</taxon>
        <taxon>Clostridia</taxon>
        <taxon>Eubacteriales</taxon>
        <taxon>Symbiobacteriaceae</taxon>
        <taxon>Caldinitratiruptor</taxon>
    </lineage>
</organism>
<dbReference type="EMBL" id="AP025628">
    <property type="protein sequence ID" value="BDG61204.1"/>
    <property type="molecule type" value="Genomic_DNA"/>
</dbReference>
<feature type="domain" description="JAB1/MPN/MOV34 metalloenzyme" evidence="6">
    <location>
        <begin position="9"/>
        <end position="138"/>
    </location>
</feature>
<evidence type="ECO:0000313" key="8">
    <source>
        <dbReference type="Proteomes" id="UP001163687"/>
    </source>
</evidence>
<dbReference type="SUPFAM" id="SSF102712">
    <property type="entry name" value="JAB1/MPN domain"/>
    <property type="match status" value="1"/>
</dbReference>
<evidence type="ECO:0000313" key="7">
    <source>
        <dbReference type="EMBL" id="BDG61204.1"/>
    </source>
</evidence>
<dbReference type="InterPro" id="IPR028090">
    <property type="entry name" value="JAB_dom_prok"/>
</dbReference>
<dbReference type="InterPro" id="IPR051929">
    <property type="entry name" value="VirAsm_ModProt"/>
</dbReference>
<dbReference type="PANTHER" id="PTHR34858:SF1">
    <property type="entry name" value="CYSO-CYSTEINE PEPTIDASE"/>
    <property type="match status" value="1"/>
</dbReference>
<dbReference type="PANTHER" id="PTHR34858">
    <property type="entry name" value="CYSO-CYSTEINE PEPTIDASE"/>
    <property type="match status" value="1"/>
</dbReference>
<dbReference type="GO" id="GO:0008235">
    <property type="term" value="F:metalloexopeptidase activity"/>
    <property type="evidence" value="ECO:0007669"/>
    <property type="project" value="TreeGrafter"/>
</dbReference>
<evidence type="ECO:0000256" key="4">
    <source>
        <dbReference type="ARBA" id="ARBA00022833"/>
    </source>
</evidence>
<dbReference type="KEGG" id="cmic:caldi_22940"/>
<dbReference type="Pfam" id="PF14464">
    <property type="entry name" value="Prok-JAB"/>
    <property type="match status" value="1"/>
</dbReference>
<reference evidence="7" key="1">
    <citation type="submission" date="2022-03" db="EMBL/GenBank/DDBJ databases">
        <title>Complete genome sequence of Caldinitratiruptor microaerophilus.</title>
        <authorList>
            <person name="Mukaiyama R."/>
            <person name="Nishiyama T."/>
            <person name="Ueda K."/>
        </authorList>
    </citation>
    <scope>NUCLEOTIDE SEQUENCE</scope>
    <source>
        <strain evidence="7">JCM 16183</strain>
    </source>
</reference>
<proteinExistence type="predicted"/>
<dbReference type="Proteomes" id="UP001163687">
    <property type="component" value="Chromosome"/>
</dbReference>
<dbReference type="Gene3D" id="3.40.140.10">
    <property type="entry name" value="Cytidine Deaminase, domain 2"/>
    <property type="match status" value="1"/>
</dbReference>
<keyword evidence="2" id="KW-0479">Metal-binding</keyword>
<sequence>MAEPFPRGPLVLPADLEKAITAHMRGAYPQEGCGLLAGAAGRVLAWFPCRNVHPDPLMAYEADPRDLIAAFRKMEARGWELLAICHSHPQSRARPSAADVRQANYPEALYLIWSLADRDRPEVRGFWIRGGQVTEHPVRVE</sequence>
<evidence type="ECO:0000256" key="3">
    <source>
        <dbReference type="ARBA" id="ARBA00022801"/>
    </source>
</evidence>
<dbReference type="AlphaFoldDB" id="A0AA35GAE3"/>
<evidence type="ECO:0000256" key="1">
    <source>
        <dbReference type="ARBA" id="ARBA00022670"/>
    </source>
</evidence>
<dbReference type="SMART" id="SM00232">
    <property type="entry name" value="JAB_MPN"/>
    <property type="match status" value="1"/>
</dbReference>
<dbReference type="RefSeq" id="WP_264841872.1">
    <property type="nucleotide sequence ID" value="NZ_AP025628.1"/>
</dbReference>
<evidence type="ECO:0000256" key="5">
    <source>
        <dbReference type="ARBA" id="ARBA00023049"/>
    </source>
</evidence>
<keyword evidence="1" id="KW-0645">Protease</keyword>
<keyword evidence="3" id="KW-0378">Hydrolase</keyword>
<evidence type="ECO:0000256" key="2">
    <source>
        <dbReference type="ARBA" id="ARBA00022723"/>
    </source>
</evidence>
<accession>A0AA35GAE3</accession>
<dbReference type="GO" id="GO:0006508">
    <property type="term" value="P:proteolysis"/>
    <property type="evidence" value="ECO:0007669"/>
    <property type="project" value="UniProtKB-KW"/>
</dbReference>
<keyword evidence="4" id="KW-0862">Zinc</keyword>
<name>A0AA35GAE3_9FIRM</name>
<keyword evidence="5" id="KW-0482">Metalloprotease</keyword>
<evidence type="ECO:0000259" key="6">
    <source>
        <dbReference type="SMART" id="SM00232"/>
    </source>
</evidence>
<dbReference type="CDD" id="cd08070">
    <property type="entry name" value="MPN_like"/>
    <property type="match status" value="1"/>
</dbReference>
<gene>
    <name evidence="7" type="ORF">caldi_22940</name>
</gene>
<protein>
    <recommendedName>
        <fullName evidence="6">JAB1/MPN/MOV34 metalloenzyme domain-containing protein</fullName>
    </recommendedName>
</protein>